<evidence type="ECO:0008006" key="5">
    <source>
        <dbReference type="Google" id="ProtNLM"/>
    </source>
</evidence>
<dbReference type="GO" id="GO:0006633">
    <property type="term" value="P:fatty acid biosynthetic process"/>
    <property type="evidence" value="ECO:0007669"/>
    <property type="project" value="InterPro"/>
</dbReference>
<dbReference type="PANTHER" id="PTHR38764">
    <property type="entry name" value="ACYL CARRIER PROTEIN PHOSPHODIESTERASE"/>
    <property type="match status" value="1"/>
</dbReference>
<dbReference type="AlphaFoldDB" id="A0A0F9YEX5"/>
<name>A0A0F9YEX5_9ZZZZ</name>
<comment type="caution">
    <text evidence="4">The sequence shown here is derived from an EMBL/GenBank/DDBJ whole genome shotgun (WGS) entry which is preliminary data.</text>
</comment>
<protein>
    <recommendedName>
        <fullName evidence="5">Acyl carrier protein phosphodiesterase</fullName>
    </recommendedName>
</protein>
<organism evidence="4">
    <name type="scientific">marine sediment metagenome</name>
    <dbReference type="NCBI Taxonomy" id="412755"/>
    <lineage>
        <taxon>unclassified sequences</taxon>
        <taxon>metagenomes</taxon>
        <taxon>ecological metagenomes</taxon>
    </lineage>
</organism>
<dbReference type="GO" id="GO:0008770">
    <property type="term" value="F:[acyl-carrier-protein] phosphodiesterase activity"/>
    <property type="evidence" value="ECO:0007669"/>
    <property type="project" value="InterPro"/>
</dbReference>
<dbReference type="InterPro" id="IPR007431">
    <property type="entry name" value="ACP_PD"/>
</dbReference>
<keyword evidence="1" id="KW-0444">Lipid biosynthesis</keyword>
<accession>A0A0F9YEX5</accession>
<dbReference type="Pfam" id="PF04336">
    <property type="entry name" value="ACP_PD"/>
    <property type="match status" value="1"/>
</dbReference>
<evidence type="ECO:0000256" key="2">
    <source>
        <dbReference type="ARBA" id="ARBA00022801"/>
    </source>
</evidence>
<reference evidence="4" key="1">
    <citation type="journal article" date="2015" name="Nature">
        <title>Complex archaea that bridge the gap between prokaryotes and eukaryotes.</title>
        <authorList>
            <person name="Spang A."/>
            <person name="Saw J.H."/>
            <person name="Jorgensen S.L."/>
            <person name="Zaremba-Niedzwiedzka K."/>
            <person name="Martijn J."/>
            <person name="Lind A.E."/>
            <person name="van Eijk R."/>
            <person name="Schleper C."/>
            <person name="Guy L."/>
            <person name="Ettema T.J."/>
        </authorList>
    </citation>
    <scope>NUCLEOTIDE SEQUENCE</scope>
</reference>
<keyword evidence="3" id="KW-0443">Lipid metabolism</keyword>
<gene>
    <name evidence="4" type="ORF">LCGC14_0099400</name>
</gene>
<dbReference type="PIRSF" id="PIRSF011489">
    <property type="entry name" value="DUF479"/>
    <property type="match status" value="1"/>
</dbReference>
<keyword evidence="2" id="KW-0378">Hydrolase</keyword>
<proteinExistence type="predicted"/>
<evidence type="ECO:0000256" key="3">
    <source>
        <dbReference type="ARBA" id="ARBA00023098"/>
    </source>
</evidence>
<dbReference type="EMBL" id="LAZR01000028">
    <property type="protein sequence ID" value="KKO03019.1"/>
    <property type="molecule type" value="Genomic_DNA"/>
</dbReference>
<evidence type="ECO:0000313" key="4">
    <source>
        <dbReference type="EMBL" id="KKO03019.1"/>
    </source>
</evidence>
<evidence type="ECO:0000256" key="1">
    <source>
        <dbReference type="ARBA" id="ARBA00022516"/>
    </source>
</evidence>
<sequence>MNFLAHLLMGSQTPQQALGSLLGDFVKGPVQKIALPDDVRGGIWLHRRIDVFTDSHPLVLQSKARISPARRRYAGIMVDMFYDHLLARHWQHFAEQSLVEFTQQAYRNLLQQPELIPENAWPVIQHMSEHDWLTSYAQLPHLHRALDNMSRRLRPDNSLPGAVAELEADYAAFEDDFFRFMPQVQAFATDQAALLSSTGLDLIVPSGKPSA</sequence>
<dbReference type="PANTHER" id="PTHR38764:SF1">
    <property type="entry name" value="ACYL CARRIER PROTEIN PHOSPHODIESTERASE"/>
    <property type="match status" value="1"/>
</dbReference>